<dbReference type="InterPro" id="IPR043502">
    <property type="entry name" value="DNA/RNA_pol_sf"/>
</dbReference>
<dbReference type="KEGG" id="nta:107800065"/>
<dbReference type="OMA" id="NICEPVE"/>
<dbReference type="RefSeq" id="XP_016478694.1">
    <property type="nucleotide sequence ID" value="XM_016623208.1"/>
</dbReference>
<reference evidence="2" key="1">
    <citation type="submission" date="2025-08" db="UniProtKB">
        <authorList>
            <consortium name="RefSeq"/>
        </authorList>
    </citation>
    <scope>IDENTIFICATION</scope>
</reference>
<accession>A0A1S4APS7</accession>
<dbReference type="PANTHER" id="PTHR33116">
    <property type="entry name" value="REVERSE TRANSCRIPTASE ZINC-BINDING DOMAIN-CONTAINING PROTEIN-RELATED-RELATED"/>
    <property type="match status" value="1"/>
</dbReference>
<dbReference type="SUPFAM" id="SSF56672">
    <property type="entry name" value="DNA/RNA polymerases"/>
    <property type="match status" value="1"/>
</dbReference>
<dbReference type="Pfam" id="PF00078">
    <property type="entry name" value="RVT_1"/>
    <property type="match status" value="1"/>
</dbReference>
<dbReference type="AlphaFoldDB" id="A0A1S4APS7"/>
<dbReference type="OrthoDB" id="1306129at2759"/>
<feature type="domain" description="Reverse transcriptase" evidence="1">
    <location>
        <begin position="1"/>
        <end position="288"/>
    </location>
</feature>
<protein>
    <recommendedName>
        <fullName evidence="1">Reverse transcriptase domain-containing protein</fullName>
    </recommendedName>
</protein>
<proteinExistence type="predicted"/>
<sequence length="500" mass="57609">MAEAAVDFFQRQFTQEAEPTSFELLNNVPTMVSAEQNIELCTTPTREEVKATIFALSGESASGPDGFTDLRPIRLSNSINKVFSRVLHDRLEKTLPTLISTNQSGFVKGRSIFENILLTQEIVTNIRLRGKPDNVVIKLDMAKAYDRYLVLINSQASHFFHSTRGVKQGDPLSPALFILSTELPSRSLNKLFEDKLFKGYSMPKWTDLLNHLAYVDDTIIFASPDQYFLQKIVEVLAKYEHISGQLINKEKCSFYVHSNTAATLINTVTDITGISKGEFSFTYLGCPIFYTRRRKEYYNELTQKVKAKLHSWKGKLLSYGGKATLISSVLQSMPFHILPILDPPANVLQHLHKIFARFFWRNKDEGRSRHWTKWQNLCLPKDEGGVRFRSLVETAKALFAKLWWNFRTTKSLWANFTWNKCCKKEIPTVVQFKQRSHVWKKMLEAREEVGHELLWELKSGSSNIWHENWTGLGALYHVIPPKFHINEELQEVAELREENA</sequence>
<dbReference type="PROSITE" id="PS50878">
    <property type="entry name" value="RT_POL"/>
    <property type="match status" value="1"/>
</dbReference>
<dbReference type="PaxDb" id="4097-A0A1S4APS7"/>
<dbReference type="CDD" id="cd01650">
    <property type="entry name" value="RT_nLTR_like"/>
    <property type="match status" value="1"/>
</dbReference>
<name>A0A1S4APS7_TOBAC</name>
<dbReference type="InterPro" id="IPR000477">
    <property type="entry name" value="RT_dom"/>
</dbReference>
<organism evidence="2">
    <name type="scientific">Nicotiana tabacum</name>
    <name type="common">Common tobacco</name>
    <dbReference type="NCBI Taxonomy" id="4097"/>
    <lineage>
        <taxon>Eukaryota</taxon>
        <taxon>Viridiplantae</taxon>
        <taxon>Streptophyta</taxon>
        <taxon>Embryophyta</taxon>
        <taxon>Tracheophyta</taxon>
        <taxon>Spermatophyta</taxon>
        <taxon>Magnoliopsida</taxon>
        <taxon>eudicotyledons</taxon>
        <taxon>Gunneridae</taxon>
        <taxon>Pentapetalae</taxon>
        <taxon>asterids</taxon>
        <taxon>lamiids</taxon>
        <taxon>Solanales</taxon>
        <taxon>Solanaceae</taxon>
        <taxon>Nicotianoideae</taxon>
        <taxon>Nicotianeae</taxon>
        <taxon>Nicotiana</taxon>
    </lineage>
</organism>
<dbReference type="PANTHER" id="PTHR33116:SF67">
    <property type="entry name" value="REVERSE TRANSCRIPTASE"/>
    <property type="match status" value="1"/>
</dbReference>
<dbReference type="STRING" id="4097.A0A1S4APS7"/>
<evidence type="ECO:0000259" key="1">
    <source>
        <dbReference type="PROSITE" id="PS50878"/>
    </source>
</evidence>
<gene>
    <name evidence="2" type="primary">LOC107800065</name>
</gene>
<evidence type="ECO:0000313" key="2">
    <source>
        <dbReference type="RefSeq" id="XP_016478694.1"/>
    </source>
</evidence>